<evidence type="ECO:0000313" key="9">
    <source>
        <dbReference type="EMBL" id="KJQ72578.1"/>
    </source>
</evidence>
<dbReference type="REBASE" id="114880">
    <property type="entry name" value="SmiSK137ORF155P"/>
</dbReference>
<proteinExistence type="predicted"/>
<dbReference type="EC" id="2.7.13.3" evidence="2"/>
<dbReference type="InterPro" id="IPR036890">
    <property type="entry name" value="HATPase_C_sf"/>
</dbReference>
<evidence type="ECO:0000256" key="4">
    <source>
        <dbReference type="ARBA" id="ARBA00022741"/>
    </source>
</evidence>
<comment type="caution">
    <text evidence="9">The sequence shown here is derived from an EMBL/GenBank/DDBJ whole genome shotgun (WGS) entry which is preliminary data.</text>
</comment>
<keyword evidence="7" id="KW-0902">Two-component regulatory system</keyword>
<dbReference type="SUPFAM" id="SSF55874">
    <property type="entry name" value="ATPase domain of HSP90 chaperone/DNA topoisomerase II/histidine kinase"/>
    <property type="match status" value="2"/>
</dbReference>
<dbReference type="SMART" id="SM00387">
    <property type="entry name" value="HATPase_c"/>
    <property type="match status" value="1"/>
</dbReference>
<feature type="domain" description="Histidine kinase" evidence="8">
    <location>
        <begin position="500"/>
        <end position="719"/>
    </location>
</feature>
<keyword evidence="5 9" id="KW-0418">Kinase</keyword>
<protein>
    <recommendedName>
        <fullName evidence="2">histidine kinase</fullName>
        <ecNumber evidence="2">2.7.13.3</ecNumber>
    </recommendedName>
</protein>
<dbReference type="Gene3D" id="3.30.565.10">
    <property type="entry name" value="Histidine kinase-like ATPase, C-terminal domain"/>
    <property type="match status" value="2"/>
</dbReference>
<dbReference type="InterPro" id="IPR003594">
    <property type="entry name" value="HATPase_dom"/>
</dbReference>
<sequence length="726" mass="83082">MSTVSGKIRPASRHLFTIGEDLIQDKFAAIMELVKNSYDADASKVSVTFRRDSDKSLTITVEDDGTGMSLADIQTKWLVPSTTSKVKKRVSQNGRVLQGRKGIGRYAANILGDDLFLSTVTRKGELTEVYVDWSDFTKYEFLDEINIKIDTSNCSKKSGTILSTTHLLVQKDKQENNDKKDEKNWSREDIDKLIFELKKIIPPFQNMNEDDQFNIIVKTQNFEEDIEVSISPIPFLEIYDYRIYGEVKETGKAILYYENQRKSSETETIIESLSPTKCGKIKLDIRVYDRDKTAIDSLIGRGLKDEQTGKYLTNLQTRQLLNDFNGIGVYRNGFRIRPLGDPENDWLELNKRRVQTPSLRIGSNQTIGYVQIESEENSDLHEQSARDGLKKTDSYYGLISITQEVLSLLEQRRFIYRRKTDSRIKSKSVNNQLSSVSDYTSLSNDLRNILQDFGLEKSSIEKVNHLVLKEEKKKQKIVDELSKAIAVYQGQATLGKIINVVMHEGRRPLHYFRTQIPNFEKWLKLYLADGDDESLNEMIEISKGVNRNSSVLVDLFNRLDPLATRKRDKPKVFSLINAIKNTIKIFETVLEKEKIEIRIFPSTGIDFYGWPQDIATIFANLIDNSIYWMKDCTTPKIISIDVQENKSELIIDYFDTGKGIKKELIEEESIFDPEFTTKNEGSGLGLAISGEAAERNKLSLIALEHSGGAHFRLSYNKENLEDDENI</sequence>
<comment type="catalytic activity">
    <reaction evidence="1">
        <text>ATP + protein L-histidine = ADP + protein N-phospho-L-histidine.</text>
        <dbReference type="EC" id="2.7.13.3"/>
    </reaction>
</comment>
<evidence type="ECO:0000256" key="5">
    <source>
        <dbReference type="ARBA" id="ARBA00022777"/>
    </source>
</evidence>
<organism evidence="9 10">
    <name type="scientific">Streptococcus mitis</name>
    <dbReference type="NCBI Taxonomy" id="28037"/>
    <lineage>
        <taxon>Bacteria</taxon>
        <taxon>Bacillati</taxon>
        <taxon>Bacillota</taxon>
        <taxon>Bacilli</taxon>
        <taxon>Lactobacillales</taxon>
        <taxon>Streptococcaceae</taxon>
        <taxon>Streptococcus</taxon>
        <taxon>Streptococcus mitis group</taxon>
    </lineage>
</organism>
<evidence type="ECO:0000256" key="3">
    <source>
        <dbReference type="ARBA" id="ARBA00022679"/>
    </source>
</evidence>
<dbReference type="EMBL" id="JYGQ01000001">
    <property type="protein sequence ID" value="KJQ72578.1"/>
    <property type="molecule type" value="Genomic_DNA"/>
</dbReference>
<evidence type="ECO:0000256" key="2">
    <source>
        <dbReference type="ARBA" id="ARBA00012438"/>
    </source>
</evidence>
<dbReference type="GO" id="GO:0005524">
    <property type="term" value="F:ATP binding"/>
    <property type="evidence" value="ECO:0007669"/>
    <property type="project" value="UniProtKB-KW"/>
</dbReference>
<evidence type="ECO:0000256" key="1">
    <source>
        <dbReference type="ARBA" id="ARBA00000085"/>
    </source>
</evidence>
<dbReference type="PANTHER" id="PTHR43065:SF46">
    <property type="entry name" value="C4-DICARBOXYLATE TRANSPORT SENSOR PROTEIN DCTB"/>
    <property type="match status" value="1"/>
</dbReference>
<evidence type="ECO:0000259" key="8">
    <source>
        <dbReference type="PROSITE" id="PS50109"/>
    </source>
</evidence>
<dbReference type="PANTHER" id="PTHR43065">
    <property type="entry name" value="SENSOR HISTIDINE KINASE"/>
    <property type="match status" value="1"/>
</dbReference>
<reference evidence="9 10" key="1">
    <citation type="submission" date="2015-02" db="EMBL/GenBank/DDBJ databases">
        <title>Evolution of amylase-binding proteins of oral streptococcal species.</title>
        <authorList>
            <person name="Haase E.M."/>
        </authorList>
    </citation>
    <scope>NUCLEOTIDE SEQUENCE [LARGE SCALE GENOMIC DNA]</scope>
    <source>
        <strain evidence="9 10">SK137</strain>
    </source>
</reference>
<evidence type="ECO:0000256" key="6">
    <source>
        <dbReference type="ARBA" id="ARBA00022840"/>
    </source>
</evidence>
<dbReference type="PATRIC" id="fig|28037.213.peg.140"/>
<dbReference type="AlphaFoldDB" id="A0A0F2DNY8"/>
<evidence type="ECO:0000256" key="7">
    <source>
        <dbReference type="ARBA" id="ARBA00023012"/>
    </source>
</evidence>
<dbReference type="InterPro" id="IPR004358">
    <property type="entry name" value="Sig_transdc_His_kin-like_C"/>
</dbReference>
<evidence type="ECO:0000313" key="10">
    <source>
        <dbReference type="Proteomes" id="UP000033415"/>
    </source>
</evidence>
<dbReference type="GO" id="GO:0004673">
    <property type="term" value="F:protein histidine kinase activity"/>
    <property type="evidence" value="ECO:0007669"/>
    <property type="project" value="UniProtKB-EC"/>
</dbReference>
<name>A0A0F2DNY8_STRMT</name>
<dbReference type="PROSITE" id="PS50109">
    <property type="entry name" value="HIS_KIN"/>
    <property type="match status" value="1"/>
</dbReference>
<keyword evidence="4" id="KW-0547">Nucleotide-binding</keyword>
<gene>
    <name evidence="9" type="primary">tmoS</name>
    <name evidence="9" type="ORF">TZ91_00153</name>
</gene>
<dbReference type="PRINTS" id="PR00344">
    <property type="entry name" value="BCTRLSENSOR"/>
</dbReference>
<dbReference type="GO" id="GO:0000160">
    <property type="term" value="P:phosphorelay signal transduction system"/>
    <property type="evidence" value="ECO:0007669"/>
    <property type="project" value="UniProtKB-KW"/>
</dbReference>
<keyword evidence="6" id="KW-0067">ATP-binding</keyword>
<keyword evidence="3 9" id="KW-0808">Transferase</keyword>
<accession>A0A0F2DNY8</accession>
<dbReference type="RefSeq" id="WP_045596918.1">
    <property type="nucleotide sequence ID" value="NZ_JYGQ01000001.1"/>
</dbReference>
<dbReference type="Pfam" id="PF13589">
    <property type="entry name" value="HATPase_c_3"/>
    <property type="match status" value="1"/>
</dbReference>
<dbReference type="Proteomes" id="UP000033415">
    <property type="component" value="Unassembled WGS sequence"/>
</dbReference>
<dbReference type="Pfam" id="PF02518">
    <property type="entry name" value="HATPase_c"/>
    <property type="match status" value="1"/>
</dbReference>
<dbReference type="InterPro" id="IPR005467">
    <property type="entry name" value="His_kinase_dom"/>
</dbReference>